<dbReference type="EMBL" id="HBGK01031222">
    <property type="protein sequence ID" value="CAD9289722.1"/>
    <property type="molecule type" value="Transcribed_RNA"/>
</dbReference>
<gene>
    <name evidence="2" type="ORF">GOCE00092_LOCUS16296</name>
</gene>
<protein>
    <submittedName>
        <fullName evidence="2">Uncharacterized protein</fullName>
    </submittedName>
</protein>
<sequence length="673" mass="76152">MASHHSRLSRGGVASTTALLFLLLMLCTTTSAFVLKSSRTTTSTTTSALFMGMSRKSRQLKKEMGQMGGGVDPEDDNLVNVEEEMVMVDPTTGLPLTEEEKMANKEYRTKVIQEQLSKRPPTTDVILDPSTQMAMIRAGRNVLDVVTRKAVKLYDDPRLRLAQMFPGVPPQTRKKYRMTDLAKMGPQDVINAFAIAASIKETEDDELTLPTFPSIASKALDWVISNWDLLGIDFTAALGRCMMNGAYKKDAERMHAYRDLTRHHMLIENYISGPFKQFCNMAEERIGPNFGDLDMKAYCSGELYERCANYIVLKSMQCVWETKVRDAERLNQMDEDMYTERLIRAATGDPRRFRQNSDIITDLGDCATICARAQQMVQEFVKTPELFDDLPVELRFLEAALKIQGGTALRKFMIEDFCPKEQITPSALIEGMRRFLRLLAQSNPDPYGPLRKIVYKLSKAMARGSSVGDDIEPLRAYLDKRVLDPESPAFFQTYTFNHHPKGLVKYLDDWKFLQTPEATVQNGKQDEEPLFVDEKNTIQKKKQKGGGFFQGIVETFQPVDPKGEYDRVANAFSIEYNSTYIPPDARSIGRPHEPDMDWFDDLYKLEAFYVGNQIDRPQDVLPVGMIEPGRIILSKEEEEEIAAQQQQRAVAVAAQQEADVSATAEEEEEKATA</sequence>
<organism evidence="2">
    <name type="scientific">Grammatophora oceanica</name>
    <dbReference type="NCBI Taxonomy" id="210454"/>
    <lineage>
        <taxon>Eukaryota</taxon>
        <taxon>Sar</taxon>
        <taxon>Stramenopiles</taxon>
        <taxon>Ochrophyta</taxon>
        <taxon>Bacillariophyta</taxon>
        <taxon>Fragilariophyceae</taxon>
        <taxon>Fragilariophycidae</taxon>
        <taxon>Rhabdonematales</taxon>
        <taxon>Grammatophoraceae</taxon>
        <taxon>Grammatophora</taxon>
    </lineage>
</organism>
<feature type="chain" id="PRO_5030648507" evidence="1">
    <location>
        <begin position="33"/>
        <end position="673"/>
    </location>
</feature>
<feature type="signal peptide" evidence="1">
    <location>
        <begin position="1"/>
        <end position="32"/>
    </location>
</feature>
<proteinExistence type="predicted"/>
<keyword evidence="1" id="KW-0732">Signal</keyword>
<evidence type="ECO:0000313" key="2">
    <source>
        <dbReference type="EMBL" id="CAD9289722.1"/>
    </source>
</evidence>
<name>A0A7S1Y980_9STRA</name>
<reference evidence="2" key="1">
    <citation type="submission" date="2021-01" db="EMBL/GenBank/DDBJ databases">
        <authorList>
            <person name="Corre E."/>
            <person name="Pelletier E."/>
            <person name="Niang G."/>
            <person name="Scheremetjew M."/>
            <person name="Finn R."/>
            <person name="Kale V."/>
            <person name="Holt S."/>
            <person name="Cochrane G."/>
            <person name="Meng A."/>
            <person name="Brown T."/>
            <person name="Cohen L."/>
        </authorList>
    </citation>
    <scope>NUCLEOTIDE SEQUENCE</scope>
    <source>
        <strain evidence="2">CCMP 410</strain>
    </source>
</reference>
<accession>A0A7S1Y980</accession>
<evidence type="ECO:0000256" key="1">
    <source>
        <dbReference type="SAM" id="SignalP"/>
    </source>
</evidence>
<dbReference type="AlphaFoldDB" id="A0A7S1Y980"/>